<gene>
    <name evidence="1" type="ORF">L203_101430</name>
</gene>
<proteinExistence type="predicted"/>
<dbReference type="PANTHER" id="PTHR47938:SF35">
    <property type="entry name" value="PENTATRICOPEPTIDE REPEAT-CONTAINING PROTEIN 4, MITOCHONDRIAL-RELATED"/>
    <property type="match status" value="1"/>
</dbReference>
<reference evidence="1" key="2">
    <citation type="journal article" date="2022" name="Elife">
        <title>Obligate sexual reproduction of a homothallic fungus closely related to the Cryptococcus pathogenic species complex.</title>
        <authorList>
            <person name="Passer A.R."/>
            <person name="Clancey S.A."/>
            <person name="Shea T."/>
            <person name="David-Palma M."/>
            <person name="Averette A.F."/>
            <person name="Boekhout T."/>
            <person name="Porcel B.M."/>
            <person name="Nowrousian M."/>
            <person name="Cuomo C.A."/>
            <person name="Sun S."/>
            <person name="Heitman J."/>
            <person name="Coelho M.A."/>
        </authorList>
    </citation>
    <scope>NUCLEOTIDE SEQUENCE</scope>
    <source>
        <strain evidence="1">CBS 7841</strain>
    </source>
</reference>
<dbReference type="OrthoDB" id="185373at2759"/>
<dbReference type="EMBL" id="CP143785">
    <property type="protein sequence ID" value="WVN86268.1"/>
    <property type="molecule type" value="Genomic_DNA"/>
</dbReference>
<dbReference type="VEuPathDB" id="FungiDB:L203_01210"/>
<keyword evidence="2" id="KW-1185">Reference proteome</keyword>
<dbReference type="Gene3D" id="1.25.40.10">
    <property type="entry name" value="Tetratricopeptide repeat domain"/>
    <property type="match status" value="2"/>
</dbReference>
<dbReference type="AlphaFoldDB" id="A0A1E3IU33"/>
<protein>
    <submittedName>
        <fullName evidence="1">Uncharacterized protein</fullName>
    </submittedName>
</protein>
<dbReference type="RefSeq" id="XP_066066968.1">
    <property type="nucleotide sequence ID" value="XM_066210871.1"/>
</dbReference>
<evidence type="ECO:0000313" key="2">
    <source>
        <dbReference type="Proteomes" id="UP000094043"/>
    </source>
</evidence>
<dbReference type="PANTHER" id="PTHR47938">
    <property type="entry name" value="RESPIRATORY COMPLEX I CHAPERONE (CIA84), PUTATIVE (AFU_ORTHOLOGUE AFUA_2G06020)-RELATED"/>
    <property type="match status" value="1"/>
</dbReference>
<organism evidence="1 2">
    <name type="scientific">Cryptococcus depauperatus CBS 7841</name>
    <dbReference type="NCBI Taxonomy" id="1295531"/>
    <lineage>
        <taxon>Eukaryota</taxon>
        <taxon>Fungi</taxon>
        <taxon>Dikarya</taxon>
        <taxon>Basidiomycota</taxon>
        <taxon>Agaricomycotina</taxon>
        <taxon>Tremellomycetes</taxon>
        <taxon>Tremellales</taxon>
        <taxon>Cryptococcaceae</taxon>
        <taxon>Cryptococcus</taxon>
    </lineage>
</organism>
<accession>A0A1E3IU33</accession>
<dbReference type="KEGG" id="cdep:91085643"/>
<reference evidence="1" key="3">
    <citation type="submission" date="2024-01" db="EMBL/GenBank/DDBJ databases">
        <authorList>
            <person name="Coelho M.A."/>
            <person name="David-Palma M."/>
            <person name="Shea T."/>
            <person name="Sun S."/>
            <person name="Cuomo C.A."/>
            <person name="Heitman J."/>
        </authorList>
    </citation>
    <scope>NUCLEOTIDE SEQUENCE</scope>
    <source>
        <strain evidence="1">CBS 7841</strain>
    </source>
</reference>
<dbReference type="GO" id="GO:0003729">
    <property type="term" value="F:mRNA binding"/>
    <property type="evidence" value="ECO:0007669"/>
    <property type="project" value="TreeGrafter"/>
</dbReference>
<dbReference type="GeneID" id="91085643"/>
<dbReference type="Proteomes" id="UP000094043">
    <property type="component" value="Chromosome 2"/>
</dbReference>
<sequence>MPFKARCNPASLLQRKNAQLAFKNTRQVYSRSTLTPRYLLPIRRNHSRQVRCSSTSSLLSPFTALFSRNRLETPETAAGSFVDALTSRSVEGLKKSYDTIIKQPQPSQYLSEEMLLKAVEILAGSTSETPKALYLLRRIYNDLNSCFGYAIQVKHQQAMICGYCTYGLVKEALLVAVAMDPRSVDWRLILHASANVDASICNVVVKCFRRMATAAPEDYAMILQVLFSDPDRSHISLETLLEEMGEQGMLSNRTIQAALLRAYISLGLFEKAQQIIDGWNLSTTENIEPPMWEAAVFYYIAINDVPKLQTIVANMSGIGYEVPQDAILALALDNINRSINSRSKVLYPEMITAIELAEHMCKSIASGRVWAKMIEGYLLRVKNRDSVEVALQLYEESQGRGLPRDIELASTLIIALCSSRKQGRLEDALRIYDDFMGVASEVDLMQATVRSHLAIIYEKLLIACARTHPPPMASVIRLLNDMRALSLDFTSINLTSLLILLMRASPDHTAAYNVYSHFYALNSTAIGRLGFSAILTTFLSLSWKNSLYPPSDLFISMMKDMNRAGYTPDSYILSALLKQYGLLAIRIRRQKTLGCEETIASLAHSISKIHTLIKLDPIISPDVPLLTALMDAYNKVGCFSEAFGVWDELVQRRAREPPENVQQVYSASVNVILDACGWSYSLHKARKAWGWARKWALVWEKKHWDAWIECLCRCGELEEACRVACVEMGSGKVPRPDKDTIRLLCKFGRRDSERGRKVQEVERVMGEIRKKWPEWWEELSTEKDPRVRKRYSGV</sequence>
<name>A0A1E3IU33_9TREE</name>
<dbReference type="InterPro" id="IPR011990">
    <property type="entry name" value="TPR-like_helical_dom_sf"/>
</dbReference>
<reference evidence="1" key="1">
    <citation type="submission" date="2016-06" db="EMBL/GenBank/DDBJ databases">
        <authorList>
            <person name="Cuomo C."/>
            <person name="Litvintseva A."/>
            <person name="Heitman J."/>
            <person name="Chen Y."/>
            <person name="Sun S."/>
            <person name="Springer D."/>
            <person name="Dromer F."/>
            <person name="Young S."/>
            <person name="Zeng Q."/>
            <person name="Chapman S."/>
            <person name="Gujja S."/>
            <person name="Saif S."/>
            <person name="Birren B."/>
        </authorList>
    </citation>
    <scope>NUCLEOTIDE SEQUENCE</scope>
    <source>
        <strain evidence="1">CBS 7841</strain>
    </source>
</reference>
<dbReference type="Pfam" id="PF01535">
    <property type="entry name" value="PPR"/>
    <property type="match status" value="2"/>
</dbReference>
<evidence type="ECO:0000313" key="1">
    <source>
        <dbReference type="EMBL" id="WVN86268.1"/>
    </source>
</evidence>
<dbReference type="InterPro" id="IPR002885">
    <property type="entry name" value="PPR_rpt"/>
</dbReference>